<dbReference type="Gene3D" id="3.50.50.60">
    <property type="entry name" value="FAD/NAD(P)-binding domain"/>
    <property type="match status" value="2"/>
</dbReference>
<dbReference type="InterPro" id="IPR036188">
    <property type="entry name" value="FAD/NAD-bd_sf"/>
</dbReference>
<evidence type="ECO:0000259" key="3">
    <source>
        <dbReference type="Pfam" id="PF00890"/>
    </source>
</evidence>
<dbReference type="GO" id="GO:0000104">
    <property type="term" value="F:succinate dehydrogenase activity"/>
    <property type="evidence" value="ECO:0007669"/>
    <property type="project" value="TreeGrafter"/>
</dbReference>
<evidence type="ECO:0000313" key="8">
    <source>
        <dbReference type="Proteomes" id="UP001481677"/>
    </source>
</evidence>
<dbReference type="InterPro" id="IPR015939">
    <property type="entry name" value="Fum_Rdtase/Succ_DH_flav-like_C"/>
</dbReference>
<proteinExistence type="predicted"/>
<organism evidence="6 7">
    <name type="scientific">Paraburkholderia azotifigens</name>
    <dbReference type="NCBI Taxonomy" id="2057004"/>
    <lineage>
        <taxon>Bacteria</taxon>
        <taxon>Pseudomonadati</taxon>
        <taxon>Pseudomonadota</taxon>
        <taxon>Betaproteobacteria</taxon>
        <taxon>Burkholderiales</taxon>
        <taxon>Burkholderiaceae</taxon>
        <taxon>Paraburkholderia</taxon>
    </lineage>
</organism>
<dbReference type="PANTHER" id="PTHR11632:SF73">
    <property type="entry name" value="BLR3196 PROTEIN"/>
    <property type="match status" value="1"/>
</dbReference>
<gene>
    <name evidence="6" type="ORF">FRZ40_33275</name>
    <name evidence="5" type="ORF">V4C56_01670</name>
</gene>
<dbReference type="InterPro" id="IPR030664">
    <property type="entry name" value="SdhA/FrdA/AprA"/>
</dbReference>
<evidence type="ECO:0000313" key="6">
    <source>
        <dbReference type="EMBL" id="TXC79274.1"/>
    </source>
</evidence>
<dbReference type="GO" id="GO:0050660">
    <property type="term" value="F:flavin adenine dinucleotide binding"/>
    <property type="evidence" value="ECO:0007669"/>
    <property type="project" value="TreeGrafter"/>
</dbReference>
<dbReference type="Proteomes" id="UP000321776">
    <property type="component" value="Unassembled WGS sequence"/>
</dbReference>
<dbReference type="PRINTS" id="PR00411">
    <property type="entry name" value="PNDRDTASEI"/>
</dbReference>
<dbReference type="PIRSF" id="PIRSF000171">
    <property type="entry name" value="SDHA_APRA_LASPO"/>
    <property type="match status" value="1"/>
</dbReference>
<dbReference type="RefSeq" id="WP_147237051.1">
    <property type="nucleotide sequence ID" value="NZ_JAZHFZ010000001.1"/>
</dbReference>
<name>A0A5C6V2R7_9BURK</name>
<evidence type="ECO:0000256" key="2">
    <source>
        <dbReference type="ARBA" id="ARBA00023002"/>
    </source>
</evidence>
<reference evidence="6 7" key="1">
    <citation type="journal article" date="2018" name="Int. J. Syst. Evol. Microbiol.">
        <title>Paraburkholderia azotifigens sp. nov., a nitrogen-fixing bacterium isolated from paddy soil.</title>
        <authorList>
            <person name="Choi G.M."/>
            <person name="Im W.T."/>
        </authorList>
    </citation>
    <scope>NUCLEOTIDE SEQUENCE [LARGE SCALE GENOMIC DNA]</scope>
    <source>
        <strain evidence="6 7">NF 2-5-3</strain>
    </source>
</reference>
<evidence type="ECO:0000313" key="5">
    <source>
        <dbReference type="EMBL" id="MEM5338331.1"/>
    </source>
</evidence>
<keyword evidence="2" id="KW-0560">Oxidoreductase</keyword>
<comment type="caution">
    <text evidence="6">The sequence shown here is derived from an EMBL/GenBank/DDBJ whole genome shotgun (WGS) entry which is preliminary data.</text>
</comment>
<dbReference type="PANTHER" id="PTHR11632">
    <property type="entry name" value="SUCCINATE DEHYDROGENASE 2 FLAVOPROTEIN SUBUNIT"/>
    <property type="match status" value="1"/>
</dbReference>
<dbReference type="SUPFAM" id="SSF51905">
    <property type="entry name" value="FAD/NAD(P)-binding domain"/>
    <property type="match status" value="1"/>
</dbReference>
<dbReference type="Pfam" id="PF02910">
    <property type="entry name" value="Succ_DH_flav_C"/>
    <property type="match status" value="1"/>
</dbReference>
<feature type="domain" description="FAD-dependent oxidoreductase 2 FAD-binding" evidence="3">
    <location>
        <begin position="9"/>
        <end position="378"/>
    </location>
</feature>
<dbReference type="GO" id="GO:0009055">
    <property type="term" value="F:electron transfer activity"/>
    <property type="evidence" value="ECO:0007669"/>
    <property type="project" value="TreeGrafter"/>
</dbReference>
<accession>A0A5C6V2R7</accession>
<feature type="domain" description="Fumarate reductase/succinate dehydrogenase flavoprotein-like C-terminal" evidence="4">
    <location>
        <begin position="440"/>
        <end position="559"/>
    </location>
</feature>
<evidence type="ECO:0000256" key="1">
    <source>
        <dbReference type="ARBA" id="ARBA00022630"/>
    </source>
</evidence>
<evidence type="ECO:0000259" key="4">
    <source>
        <dbReference type="Pfam" id="PF02910"/>
    </source>
</evidence>
<keyword evidence="1" id="KW-0285">Flavoprotein</keyword>
<dbReference type="Pfam" id="PF00890">
    <property type="entry name" value="FAD_binding_2"/>
    <property type="match status" value="1"/>
</dbReference>
<dbReference type="GO" id="GO:0005886">
    <property type="term" value="C:plasma membrane"/>
    <property type="evidence" value="ECO:0007669"/>
    <property type="project" value="TreeGrafter"/>
</dbReference>
<dbReference type="NCBIfam" id="NF006131">
    <property type="entry name" value="PRK08275.1"/>
    <property type="match status" value="1"/>
</dbReference>
<dbReference type="EMBL" id="JAZHGA010000001">
    <property type="protein sequence ID" value="MEM5338331.1"/>
    <property type="molecule type" value="Genomic_DNA"/>
</dbReference>
<dbReference type="AlphaFoldDB" id="A0A5C6V2R7"/>
<reference evidence="5 8" key="3">
    <citation type="submission" date="2024-01" db="EMBL/GenBank/DDBJ databases">
        <title>The diversity of rhizobia nodulating Mimosa spp. in eleven states of Brazil covering several biomes is determined by host plant, location, and edaphic factors.</title>
        <authorList>
            <person name="Rouws L."/>
            <person name="Barauna A."/>
            <person name="Beukes C."/>
            <person name="De Faria S.M."/>
            <person name="Gross E."/>
            <person name="Dos Reis Junior F.B."/>
            <person name="Simon M."/>
            <person name="Maluk M."/>
            <person name="Odee D.W."/>
            <person name="Kenicer G."/>
            <person name="Young J.P.W."/>
            <person name="Reis V.M."/>
            <person name="Zilli J."/>
            <person name="James E.K."/>
        </authorList>
    </citation>
    <scope>NUCLEOTIDE SEQUENCE [LARGE SCALE GENOMIC DNA]</scope>
    <source>
        <strain evidence="5 8">JPY530</strain>
    </source>
</reference>
<dbReference type="EMBL" id="VOQS01000005">
    <property type="protein sequence ID" value="TXC79274.1"/>
    <property type="molecule type" value="Genomic_DNA"/>
</dbReference>
<dbReference type="PRINTS" id="PR00368">
    <property type="entry name" value="FADPNR"/>
</dbReference>
<dbReference type="Proteomes" id="UP001481677">
    <property type="component" value="Unassembled WGS sequence"/>
</dbReference>
<keyword evidence="8" id="KW-1185">Reference proteome</keyword>
<dbReference type="SUPFAM" id="SSF46977">
    <property type="entry name" value="Succinate dehydrogenase/fumarate reductase flavoprotein C-terminal domain"/>
    <property type="match status" value="1"/>
</dbReference>
<protein>
    <submittedName>
        <fullName evidence="6">Fumarate reductase/succinate dehydrogenase flavoprotein subunit</fullName>
    </submittedName>
</protein>
<sequence>MNTHVLEYDIVVVGGGTAGPMAAVKAKESNPDLKILLLEKANVKRSGAISMGMDGLNNAVIPGHATPEQYTREITIANDGIVDQAAVYAYAKHSFKTIEELDRWGVKFEKDGTGDYAVKKVHHMGSYVLPMPEGHDIKKVLYRQLKRARIAITNRIVATRLLTDAHGKVNGVMGFDCRTADFYIVRAKAVILSCGAAGRLGLPASGYLMGTYENPTNAGDGYAMAYHAGAALANLECFQINPLIKDYNGPACAYVTGPLGGFTANGKGERFIECDYWSGQMMWEFYQELQSGNGPVFLKLDHLAEETIQTIEQILHTNERPSRGRFHAGRGTDYRHQMVEMHISEIGFCSGHSASGVYVNERAETTVGGLYAAGDMAAVPHNYMLGAFTYGWFAGQNAAAFVAGREFAPLDQQQIDAERSRIYAPLGRDHGLAPAQVEYKLRRMVNDYLQPPKVTRKMEIGLQRFEEIADDIASIQATNPHELMRAAEVRAIRDCAEMAARASLFRTESRWGLYHHRVDYPQRDDADWFCHTHLRKDAAGRMTSEKRAVERYIVPLDERERGSYSNLRIHGARHDSQTNTHVLADVPA</sequence>
<dbReference type="InterPro" id="IPR037099">
    <property type="entry name" value="Fum_R/Succ_DH_flav-like_C_sf"/>
</dbReference>
<evidence type="ECO:0000313" key="7">
    <source>
        <dbReference type="Proteomes" id="UP000321776"/>
    </source>
</evidence>
<reference evidence="6" key="2">
    <citation type="submission" date="2019-08" db="EMBL/GenBank/DDBJ databases">
        <authorList>
            <person name="Im W.-T."/>
        </authorList>
    </citation>
    <scope>NUCLEOTIDE SEQUENCE</scope>
    <source>
        <strain evidence="6">NF 2-5-3</strain>
    </source>
</reference>
<dbReference type="InterPro" id="IPR003953">
    <property type="entry name" value="FAD-dep_OxRdtase_2_FAD-bd"/>
</dbReference>
<dbReference type="GO" id="GO:0009061">
    <property type="term" value="P:anaerobic respiration"/>
    <property type="evidence" value="ECO:0007669"/>
    <property type="project" value="TreeGrafter"/>
</dbReference>